<proteinExistence type="inferred from homology"/>
<dbReference type="InterPro" id="IPR058792">
    <property type="entry name" value="Beta-barrel_RND_2"/>
</dbReference>
<accession>A0A380S7N5</accession>
<comment type="subcellular location">
    <subcellularLocation>
        <location evidence="1">Cell envelope</location>
    </subcellularLocation>
</comment>
<dbReference type="Gene3D" id="2.40.30.170">
    <property type="match status" value="1"/>
</dbReference>
<dbReference type="PANTHER" id="PTHR30469:SF33">
    <property type="entry name" value="SLR1207 PROTEIN"/>
    <property type="match status" value="1"/>
</dbReference>
<evidence type="ECO:0000313" key="10">
    <source>
        <dbReference type="Proteomes" id="UP000255423"/>
    </source>
</evidence>
<evidence type="ECO:0000256" key="1">
    <source>
        <dbReference type="ARBA" id="ARBA00004196"/>
    </source>
</evidence>
<dbReference type="Pfam" id="PF25967">
    <property type="entry name" value="RND-MFP_C"/>
    <property type="match status" value="1"/>
</dbReference>
<evidence type="ECO:0000259" key="7">
    <source>
        <dbReference type="Pfam" id="PF25954"/>
    </source>
</evidence>
<dbReference type="Pfam" id="PF25917">
    <property type="entry name" value="BSH_RND"/>
    <property type="match status" value="1"/>
</dbReference>
<feature type="domain" description="Multidrug resistance protein MdtA-like C-terminal permuted SH3" evidence="8">
    <location>
        <begin position="364"/>
        <end position="406"/>
    </location>
</feature>
<keyword evidence="3" id="KW-0813">Transport</keyword>
<sequence>MLMKKLLKIIIVIAVLAGVALGVKSIFFDGNTTSQAGALISSKVVTDTIKTTISATGSLEPVDQVEVGTQVSGDIAKINVDFNSKVKKGQVIAELDKSKLQSTLKQATISYKSAENDLNYKQSTYDRIKRLAASKSASAVELEQAEYNLNAAKLSLEQRKNEVAQARLNLSYATIKSPIDGVVLKRAVDVGQTVAASMSTPTLFVIAKDLSQMKVMADVDEADIGQVKQGQRVTFTVDAFQNDTFHGTVQEVRLNPTTTSNVVTYTVVITAENPEQKLLPGMTATCTIVTQEITDAVTIPVKALKFTPAEGTPMVDPKDMPRPPRKSADSTVAGDNFPPPPPGMGPGGAPSTGAKKKHKKPKLEGDHVWININGKAAPRRVKIGLSDGVNVQIIKGLSVGDSVVTSQETVSAKGSSEPNAKSPFMPQRPGKKKK</sequence>
<dbReference type="AlphaFoldDB" id="A0A380S7N5"/>
<dbReference type="GO" id="GO:1990281">
    <property type="term" value="C:efflux pump complex"/>
    <property type="evidence" value="ECO:0007669"/>
    <property type="project" value="TreeGrafter"/>
</dbReference>
<feature type="domain" description="Multidrug resistance protein MdtA-like barrel-sandwich hybrid" evidence="6">
    <location>
        <begin position="64"/>
        <end position="203"/>
    </location>
</feature>
<feature type="domain" description="CusB-like beta-barrel" evidence="7">
    <location>
        <begin position="215"/>
        <end position="291"/>
    </location>
</feature>
<evidence type="ECO:0000259" key="8">
    <source>
        <dbReference type="Pfam" id="PF25967"/>
    </source>
</evidence>
<dbReference type="FunFam" id="2.40.30.170:FF:000010">
    <property type="entry name" value="Efflux RND transporter periplasmic adaptor subunit"/>
    <property type="match status" value="1"/>
</dbReference>
<comment type="similarity">
    <text evidence="2">Belongs to the membrane fusion protein (MFP) (TC 8.A.1) family.</text>
</comment>
<feature type="coiled-coil region" evidence="4">
    <location>
        <begin position="142"/>
        <end position="169"/>
    </location>
</feature>
<dbReference type="SUPFAM" id="SSF111369">
    <property type="entry name" value="HlyD-like secretion proteins"/>
    <property type="match status" value="1"/>
</dbReference>
<dbReference type="Gene3D" id="2.40.50.100">
    <property type="match status" value="1"/>
</dbReference>
<evidence type="ECO:0000259" key="6">
    <source>
        <dbReference type="Pfam" id="PF25917"/>
    </source>
</evidence>
<dbReference type="InterPro" id="IPR006143">
    <property type="entry name" value="RND_pump_MFP"/>
</dbReference>
<evidence type="ECO:0000313" key="9">
    <source>
        <dbReference type="EMBL" id="SUQ25785.1"/>
    </source>
</evidence>
<organism evidence="9 10">
    <name type="scientific">Fibrobacter succinogenes</name>
    <name type="common">Bacteroides succinogenes</name>
    <dbReference type="NCBI Taxonomy" id="833"/>
    <lineage>
        <taxon>Bacteria</taxon>
        <taxon>Pseudomonadati</taxon>
        <taxon>Fibrobacterota</taxon>
        <taxon>Fibrobacteria</taxon>
        <taxon>Fibrobacterales</taxon>
        <taxon>Fibrobacteraceae</taxon>
        <taxon>Fibrobacter</taxon>
    </lineage>
</organism>
<evidence type="ECO:0000256" key="4">
    <source>
        <dbReference type="SAM" id="Coils"/>
    </source>
</evidence>
<dbReference type="Gene3D" id="2.40.420.20">
    <property type="match status" value="1"/>
</dbReference>
<evidence type="ECO:0000256" key="3">
    <source>
        <dbReference type="ARBA" id="ARBA00022448"/>
    </source>
</evidence>
<gene>
    <name evidence="9" type="ORF">SAMN05661053_2578</name>
</gene>
<evidence type="ECO:0000256" key="2">
    <source>
        <dbReference type="ARBA" id="ARBA00009477"/>
    </source>
</evidence>
<keyword evidence="4" id="KW-0175">Coiled coil</keyword>
<dbReference type="NCBIfam" id="TIGR01730">
    <property type="entry name" value="RND_mfp"/>
    <property type="match status" value="1"/>
</dbReference>
<dbReference type="Pfam" id="PF25954">
    <property type="entry name" value="Beta-barrel_RND_2"/>
    <property type="match status" value="1"/>
</dbReference>
<dbReference type="Gene3D" id="1.10.287.470">
    <property type="entry name" value="Helix hairpin bin"/>
    <property type="match status" value="1"/>
</dbReference>
<reference evidence="9 10" key="1">
    <citation type="submission" date="2017-08" db="EMBL/GenBank/DDBJ databases">
        <authorList>
            <person name="de Groot N.N."/>
        </authorList>
    </citation>
    <scope>NUCLEOTIDE SEQUENCE [LARGE SCALE GENOMIC DNA]</scope>
    <source>
        <strain evidence="9 10">HM2</strain>
    </source>
</reference>
<evidence type="ECO:0000256" key="5">
    <source>
        <dbReference type="SAM" id="MobiDB-lite"/>
    </source>
</evidence>
<dbReference type="Proteomes" id="UP000255423">
    <property type="component" value="Unassembled WGS sequence"/>
</dbReference>
<feature type="region of interest" description="Disordered" evidence="5">
    <location>
        <begin position="309"/>
        <end position="369"/>
    </location>
</feature>
<dbReference type="PANTHER" id="PTHR30469">
    <property type="entry name" value="MULTIDRUG RESISTANCE PROTEIN MDTA"/>
    <property type="match status" value="1"/>
</dbReference>
<dbReference type="InterPro" id="IPR058625">
    <property type="entry name" value="MdtA-like_BSH"/>
</dbReference>
<dbReference type="InterPro" id="IPR058627">
    <property type="entry name" value="MdtA-like_C"/>
</dbReference>
<dbReference type="GO" id="GO:0015562">
    <property type="term" value="F:efflux transmembrane transporter activity"/>
    <property type="evidence" value="ECO:0007669"/>
    <property type="project" value="TreeGrafter"/>
</dbReference>
<feature type="compositionally biased region" description="Polar residues" evidence="5">
    <location>
        <begin position="407"/>
        <end position="419"/>
    </location>
</feature>
<dbReference type="EMBL" id="UHJL01000004">
    <property type="protein sequence ID" value="SUQ25785.1"/>
    <property type="molecule type" value="Genomic_DNA"/>
</dbReference>
<protein>
    <submittedName>
        <fullName evidence="9">HlyD family secretion protein</fullName>
    </submittedName>
</protein>
<name>A0A380S7N5_FIBSU</name>
<feature type="region of interest" description="Disordered" evidence="5">
    <location>
        <begin position="407"/>
        <end position="434"/>
    </location>
</feature>
<feature type="compositionally biased region" description="Basic and acidic residues" evidence="5">
    <location>
        <begin position="316"/>
        <end position="328"/>
    </location>
</feature>